<name>A0ABP9DH74_9ACTN</name>
<keyword evidence="1" id="KW-0812">Transmembrane</keyword>
<protein>
    <submittedName>
        <fullName evidence="2">Uncharacterized protein</fullName>
    </submittedName>
</protein>
<evidence type="ECO:0000313" key="2">
    <source>
        <dbReference type="EMBL" id="GAA4839990.1"/>
    </source>
</evidence>
<organism evidence="2 3">
    <name type="scientific">Kitasatospora terrestris</name>
    <dbReference type="NCBI Taxonomy" id="258051"/>
    <lineage>
        <taxon>Bacteria</taxon>
        <taxon>Bacillati</taxon>
        <taxon>Actinomycetota</taxon>
        <taxon>Actinomycetes</taxon>
        <taxon>Kitasatosporales</taxon>
        <taxon>Streptomycetaceae</taxon>
        <taxon>Kitasatospora</taxon>
    </lineage>
</organism>
<reference evidence="3" key="1">
    <citation type="journal article" date="2019" name="Int. J. Syst. Evol. Microbiol.">
        <title>The Global Catalogue of Microorganisms (GCM) 10K type strain sequencing project: providing services to taxonomists for standard genome sequencing and annotation.</title>
        <authorList>
            <consortium name="The Broad Institute Genomics Platform"/>
            <consortium name="The Broad Institute Genome Sequencing Center for Infectious Disease"/>
            <person name="Wu L."/>
            <person name="Ma J."/>
        </authorList>
    </citation>
    <scope>NUCLEOTIDE SEQUENCE [LARGE SCALE GENOMIC DNA]</scope>
    <source>
        <strain evidence="3">JCM 13006</strain>
    </source>
</reference>
<dbReference type="EMBL" id="BAABIS010000001">
    <property type="protein sequence ID" value="GAA4839990.1"/>
    <property type="molecule type" value="Genomic_DNA"/>
</dbReference>
<dbReference type="RefSeq" id="WP_345695906.1">
    <property type="nucleotide sequence ID" value="NZ_BAABIS010000001.1"/>
</dbReference>
<dbReference type="Proteomes" id="UP001501752">
    <property type="component" value="Unassembled WGS sequence"/>
</dbReference>
<sequence>MSRTMMASQHRWIYIGSIVLLVAMVVVGLLTYTQQKQTNEAARKAGQLADELTAQGYPHPDEGQIARTLGTDGGAVCENPAGALKTGLQKVNMSNGAAGPGQRPIIANARTVEAEAIVLNVYCPEELVEFNQKVDDYKTAKTVENP</sequence>
<keyword evidence="1" id="KW-0472">Membrane</keyword>
<gene>
    <name evidence="2" type="ORF">GCM10023235_14300</name>
</gene>
<comment type="caution">
    <text evidence="2">The sequence shown here is derived from an EMBL/GenBank/DDBJ whole genome shotgun (WGS) entry which is preliminary data.</text>
</comment>
<evidence type="ECO:0000256" key="1">
    <source>
        <dbReference type="SAM" id="Phobius"/>
    </source>
</evidence>
<keyword evidence="3" id="KW-1185">Reference proteome</keyword>
<proteinExistence type="predicted"/>
<feature type="transmembrane region" description="Helical" evidence="1">
    <location>
        <begin position="12"/>
        <end position="32"/>
    </location>
</feature>
<accession>A0ABP9DH74</accession>
<evidence type="ECO:0000313" key="3">
    <source>
        <dbReference type="Proteomes" id="UP001501752"/>
    </source>
</evidence>
<keyword evidence="1" id="KW-1133">Transmembrane helix</keyword>